<dbReference type="SFLD" id="SFLDG01129">
    <property type="entry name" value="C1.5:_HAD__Beta-PGM__Phosphata"/>
    <property type="match status" value="1"/>
</dbReference>
<dbReference type="RefSeq" id="WP_268075911.1">
    <property type="nucleotide sequence ID" value="NZ_CP109965.1"/>
</dbReference>
<dbReference type="EMBL" id="CP109965">
    <property type="protein sequence ID" value="WAJ71423.1"/>
    <property type="molecule type" value="Genomic_DNA"/>
</dbReference>
<dbReference type="Gene3D" id="3.40.50.1000">
    <property type="entry name" value="HAD superfamily/HAD-like"/>
    <property type="match status" value="1"/>
</dbReference>
<accession>A0ABY7AQ92</accession>
<name>A0ABY7AQ92_9ALTE</name>
<proteinExistence type="predicted"/>
<dbReference type="InterPro" id="IPR023214">
    <property type="entry name" value="HAD_sf"/>
</dbReference>
<gene>
    <name evidence="5" type="ORF">OLW01_06400</name>
</gene>
<keyword evidence="2 5" id="KW-0378">Hydrolase</keyword>
<organism evidence="5 6">
    <name type="scientific">Catenovulum adriaticum</name>
    <dbReference type="NCBI Taxonomy" id="2984846"/>
    <lineage>
        <taxon>Bacteria</taxon>
        <taxon>Pseudomonadati</taxon>
        <taxon>Pseudomonadota</taxon>
        <taxon>Gammaproteobacteria</taxon>
        <taxon>Alteromonadales</taxon>
        <taxon>Alteromonadaceae</taxon>
        <taxon>Catenovulum</taxon>
    </lineage>
</organism>
<dbReference type="Pfam" id="PF13419">
    <property type="entry name" value="HAD_2"/>
    <property type="match status" value="1"/>
</dbReference>
<dbReference type="NCBIfam" id="TIGR01549">
    <property type="entry name" value="HAD-SF-IA-v1"/>
    <property type="match status" value="1"/>
</dbReference>
<dbReference type="InterPro" id="IPR050155">
    <property type="entry name" value="HAD-like_hydrolase_sf"/>
</dbReference>
<evidence type="ECO:0000256" key="1">
    <source>
        <dbReference type="ARBA" id="ARBA00022723"/>
    </source>
</evidence>
<dbReference type="InterPro" id="IPR036412">
    <property type="entry name" value="HAD-like_sf"/>
</dbReference>
<dbReference type="GO" id="GO:0016787">
    <property type="term" value="F:hydrolase activity"/>
    <property type="evidence" value="ECO:0007669"/>
    <property type="project" value="UniProtKB-KW"/>
</dbReference>
<keyword evidence="6" id="KW-1185">Reference proteome</keyword>
<dbReference type="SFLD" id="SFLDG01135">
    <property type="entry name" value="C1.5.6:_HAD__Beta-PGM__Phospha"/>
    <property type="match status" value="1"/>
</dbReference>
<dbReference type="Proteomes" id="UP001163726">
    <property type="component" value="Chromosome"/>
</dbReference>
<dbReference type="PANTHER" id="PTHR43434:SF23">
    <property type="entry name" value="PHOSPHOGLYCOLATE PHOSPHATASE"/>
    <property type="match status" value="1"/>
</dbReference>
<dbReference type="InterPro" id="IPR023198">
    <property type="entry name" value="PGP-like_dom2"/>
</dbReference>
<protein>
    <submittedName>
        <fullName evidence="5">HAD-IA family hydrolase</fullName>
    </submittedName>
</protein>
<dbReference type="SFLD" id="SFLDS00003">
    <property type="entry name" value="Haloacid_Dehalogenase"/>
    <property type="match status" value="1"/>
</dbReference>
<keyword evidence="3" id="KW-0460">Magnesium</keyword>
<evidence type="ECO:0000313" key="5">
    <source>
        <dbReference type="EMBL" id="WAJ71423.1"/>
    </source>
</evidence>
<evidence type="ECO:0000256" key="3">
    <source>
        <dbReference type="ARBA" id="ARBA00022842"/>
    </source>
</evidence>
<keyword evidence="4" id="KW-0119">Carbohydrate metabolism</keyword>
<dbReference type="InterPro" id="IPR006439">
    <property type="entry name" value="HAD-SF_hydro_IA"/>
</dbReference>
<sequence>MCTKNLSKPAAVLFDLDGTLLDTAQDLGESLNHVLTELNRPVKTFEEYRPVASHGALGLLKLGLGVDFDQFDNPAIQGLRDRLLAEYEANISRYTQLFEGVEACINELDSQDIPWGIVTNKPEFLTDKLITFHPALDSSKINISGDSLPQKKPDPTPLLHACKRMNVNPNACWYVGDAQRDIEAGNRANMISMVANWGYTQDPMPVEQWQANYILEDANTLTQLLTQFKNT</sequence>
<reference evidence="5" key="1">
    <citation type="submission" date="2022-10" db="EMBL/GenBank/DDBJ databases">
        <title>Catenovulum adriacola sp. nov. isolated in the Harbour of Susak.</title>
        <authorList>
            <person name="Schoch T."/>
            <person name="Reich S.J."/>
            <person name="Stoeferle S."/>
            <person name="Flaiz M."/>
            <person name="Kazda M."/>
            <person name="Riedel C.U."/>
            <person name="Duerre P."/>
        </authorList>
    </citation>
    <scope>NUCLEOTIDE SEQUENCE</scope>
    <source>
        <strain evidence="5">TS8</strain>
    </source>
</reference>
<dbReference type="InterPro" id="IPR041492">
    <property type="entry name" value="HAD_2"/>
</dbReference>
<dbReference type="SUPFAM" id="SSF56784">
    <property type="entry name" value="HAD-like"/>
    <property type="match status" value="1"/>
</dbReference>
<evidence type="ECO:0000256" key="4">
    <source>
        <dbReference type="ARBA" id="ARBA00023277"/>
    </source>
</evidence>
<dbReference type="Gene3D" id="1.10.150.240">
    <property type="entry name" value="Putative phosphatase, domain 2"/>
    <property type="match status" value="1"/>
</dbReference>
<keyword evidence="1" id="KW-0479">Metal-binding</keyword>
<dbReference type="PANTHER" id="PTHR43434">
    <property type="entry name" value="PHOSPHOGLYCOLATE PHOSPHATASE"/>
    <property type="match status" value="1"/>
</dbReference>
<evidence type="ECO:0000256" key="2">
    <source>
        <dbReference type="ARBA" id="ARBA00022801"/>
    </source>
</evidence>
<evidence type="ECO:0000313" key="6">
    <source>
        <dbReference type="Proteomes" id="UP001163726"/>
    </source>
</evidence>